<evidence type="ECO:0000256" key="4">
    <source>
        <dbReference type="ARBA" id="ARBA00022475"/>
    </source>
</evidence>
<accession>A0A1Q2MGH1</accession>
<evidence type="ECO:0000256" key="2">
    <source>
        <dbReference type="ARBA" id="ARBA00009773"/>
    </source>
</evidence>
<feature type="transmembrane region" description="Helical" evidence="8">
    <location>
        <begin position="272"/>
        <end position="293"/>
    </location>
</feature>
<keyword evidence="7 8" id="KW-0472">Membrane</keyword>
<evidence type="ECO:0000256" key="8">
    <source>
        <dbReference type="SAM" id="Phobius"/>
    </source>
</evidence>
<keyword evidence="6 8" id="KW-1133">Transmembrane helix</keyword>
<evidence type="ECO:0000256" key="5">
    <source>
        <dbReference type="ARBA" id="ARBA00022692"/>
    </source>
</evidence>
<evidence type="ECO:0000313" key="10">
    <source>
        <dbReference type="Proteomes" id="UP000188181"/>
    </source>
</evidence>
<dbReference type="InterPro" id="IPR002549">
    <property type="entry name" value="AI-2E-like"/>
</dbReference>
<dbReference type="Proteomes" id="UP000188181">
    <property type="component" value="Chromosome"/>
</dbReference>
<keyword evidence="5 8" id="KW-0812">Transmembrane</keyword>
<evidence type="ECO:0000256" key="7">
    <source>
        <dbReference type="ARBA" id="ARBA00023136"/>
    </source>
</evidence>
<evidence type="ECO:0000256" key="3">
    <source>
        <dbReference type="ARBA" id="ARBA00022448"/>
    </source>
</evidence>
<dbReference type="PANTHER" id="PTHR21716:SF53">
    <property type="entry name" value="PERMEASE PERM-RELATED"/>
    <property type="match status" value="1"/>
</dbReference>
<feature type="transmembrane region" description="Helical" evidence="8">
    <location>
        <begin position="168"/>
        <end position="189"/>
    </location>
</feature>
<sequence length="376" mass="41609">MSDKNKNTAETEKMKAREAAARLRLEQNWISTAAVAILAAVAIGFTLEYAKTVLIPFVLALFIKQMVKPLIDWQMYRLRMVRFAAVLLTLVIVLLIFTGLCFFFASTVSTIAGKAADYGDKFVQMLEMLTEKLENSGFGIQKEQVSDEVLQQLKNKIPSFISTSFGTLMGFVTNSFLVAIFLMFLLAGYNPDKIPEGIYADISNQISKYLSIKFAVSFVTGILVWAILTICNLELASFFGILVFILNFIPNLGSIIATFLPLPIALAQYENPLMMAVVVLIPGAIQITIGNIVEPKLMGKGLSLHPVTILLALSFWGLLWGIIGMLLAAPITAIIRIVIMRFETLRPLGLLMAGQFPDMDESMPMNNSEKQKNEES</sequence>
<feature type="transmembrane region" description="Helical" evidence="8">
    <location>
        <begin position="210"/>
        <end position="230"/>
    </location>
</feature>
<gene>
    <name evidence="9" type="primary">tqsA</name>
    <name evidence="9" type="ORF">SMSP2_02158</name>
</gene>
<keyword evidence="3" id="KW-0813">Transport</keyword>
<proteinExistence type="inferred from homology"/>
<protein>
    <submittedName>
        <fullName evidence="9">Transport of quorum-sensing signal protein</fullName>
    </submittedName>
</protein>
<evidence type="ECO:0000256" key="6">
    <source>
        <dbReference type="ARBA" id="ARBA00022989"/>
    </source>
</evidence>
<name>A0A1Q2MGH1_9BACT</name>
<comment type="similarity">
    <text evidence="2">Belongs to the autoinducer-2 exporter (AI-2E) (TC 2.A.86) family.</text>
</comment>
<dbReference type="OrthoDB" id="9799225at2"/>
<dbReference type="PANTHER" id="PTHR21716">
    <property type="entry name" value="TRANSMEMBRANE PROTEIN"/>
    <property type="match status" value="1"/>
</dbReference>
<evidence type="ECO:0000313" key="9">
    <source>
        <dbReference type="EMBL" id="AQQ71780.1"/>
    </source>
</evidence>
<comment type="subcellular location">
    <subcellularLocation>
        <location evidence="1">Cell membrane</location>
        <topology evidence="1">Multi-pass membrane protein</topology>
    </subcellularLocation>
</comment>
<dbReference type="Pfam" id="PF01594">
    <property type="entry name" value="AI-2E_transport"/>
    <property type="match status" value="1"/>
</dbReference>
<reference evidence="10" key="1">
    <citation type="submission" date="2017-02" db="EMBL/GenBank/DDBJ databases">
        <title>Comparative genomics and description of representatives of a novel lineage of planctomycetes thriving in anoxic sediments.</title>
        <authorList>
            <person name="Spring S."/>
            <person name="Bunk B."/>
            <person name="Sproer C."/>
        </authorList>
    </citation>
    <scope>NUCLEOTIDE SEQUENCE [LARGE SCALE GENOMIC DNA]</scope>
    <source>
        <strain evidence="10">SM-Chi-D1</strain>
    </source>
</reference>
<organism evidence="9 10">
    <name type="scientific">Limihaloglobus sulfuriphilus</name>
    <dbReference type="NCBI Taxonomy" id="1851148"/>
    <lineage>
        <taxon>Bacteria</taxon>
        <taxon>Pseudomonadati</taxon>
        <taxon>Planctomycetota</taxon>
        <taxon>Phycisphaerae</taxon>
        <taxon>Sedimentisphaerales</taxon>
        <taxon>Sedimentisphaeraceae</taxon>
        <taxon>Limihaloglobus</taxon>
    </lineage>
</organism>
<dbReference type="KEGG" id="pbas:SMSP2_02158"/>
<feature type="transmembrane region" description="Helical" evidence="8">
    <location>
        <begin position="83"/>
        <end position="105"/>
    </location>
</feature>
<dbReference type="RefSeq" id="WP_146683921.1">
    <property type="nucleotide sequence ID" value="NZ_CP019646.1"/>
</dbReference>
<feature type="transmembrane region" description="Helical" evidence="8">
    <location>
        <begin position="313"/>
        <end position="339"/>
    </location>
</feature>
<evidence type="ECO:0000256" key="1">
    <source>
        <dbReference type="ARBA" id="ARBA00004651"/>
    </source>
</evidence>
<feature type="transmembrane region" description="Helical" evidence="8">
    <location>
        <begin position="236"/>
        <end position="260"/>
    </location>
</feature>
<keyword evidence="10" id="KW-1185">Reference proteome</keyword>
<keyword evidence="4" id="KW-1003">Cell membrane</keyword>
<dbReference type="AlphaFoldDB" id="A0A1Q2MGH1"/>
<dbReference type="GO" id="GO:0055085">
    <property type="term" value="P:transmembrane transport"/>
    <property type="evidence" value="ECO:0007669"/>
    <property type="project" value="TreeGrafter"/>
</dbReference>
<dbReference type="GO" id="GO:0005886">
    <property type="term" value="C:plasma membrane"/>
    <property type="evidence" value="ECO:0007669"/>
    <property type="project" value="UniProtKB-SubCell"/>
</dbReference>
<dbReference type="EMBL" id="CP019646">
    <property type="protein sequence ID" value="AQQ71780.1"/>
    <property type="molecule type" value="Genomic_DNA"/>
</dbReference>